<dbReference type="AlphaFoldDB" id="A0A916LJN5"/>
<dbReference type="InterPro" id="IPR002562">
    <property type="entry name" value="3'-5'_exonuclease_dom"/>
</dbReference>
<dbReference type="FunFam" id="3.40.50.1010:FF:000001">
    <property type="entry name" value="DNA polymerase I"/>
    <property type="match status" value="1"/>
</dbReference>
<dbReference type="InterPro" id="IPR012337">
    <property type="entry name" value="RNaseH-like_sf"/>
</dbReference>
<dbReference type="NCBIfam" id="TIGR00593">
    <property type="entry name" value="pola"/>
    <property type="match status" value="1"/>
</dbReference>
<dbReference type="Pfam" id="PF02739">
    <property type="entry name" value="5_3_exonuc_N"/>
    <property type="match status" value="1"/>
</dbReference>
<dbReference type="FunFam" id="1.10.150.20:FF:000002">
    <property type="entry name" value="DNA polymerase I"/>
    <property type="match status" value="1"/>
</dbReference>
<dbReference type="GO" id="GO:0006302">
    <property type="term" value="P:double-strand break repair"/>
    <property type="evidence" value="ECO:0007669"/>
    <property type="project" value="TreeGrafter"/>
</dbReference>
<dbReference type="InterPro" id="IPR036279">
    <property type="entry name" value="5-3_exonuclease_C_sf"/>
</dbReference>
<dbReference type="FunFam" id="1.10.150.20:FF:000003">
    <property type="entry name" value="DNA polymerase I"/>
    <property type="match status" value="1"/>
</dbReference>
<dbReference type="InterPro" id="IPR008918">
    <property type="entry name" value="HhH2"/>
</dbReference>
<evidence type="ECO:0000256" key="9">
    <source>
        <dbReference type="ARBA" id="ARBA00022801"/>
    </source>
</evidence>
<dbReference type="Gene3D" id="3.40.50.1010">
    <property type="entry name" value="5'-nuclease"/>
    <property type="match status" value="1"/>
</dbReference>
<dbReference type="GO" id="GO:0008408">
    <property type="term" value="F:3'-5' exonuclease activity"/>
    <property type="evidence" value="ECO:0007669"/>
    <property type="project" value="UniProtKB-UniRule"/>
</dbReference>
<feature type="domain" description="5'-3' exonuclease" evidence="18">
    <location>
        <begin position="3"/>
        <end position="266"/>
    </location>
</feature>
<dbReference type="InterPro" id="IPR043502">
    <property type="entry name" value="DNA/RNA_pol_sf"/>
</dbReference>
<dbReference type="EMBL" id="CZVV01000032">
    <property type="protein sequence ID" value="CUT00015.1"/>
    <property type="molecule type" value="Genomic_DNA"/>
</dbReference>
<dbReference type="FunFam" id="1.20.1060.10:FF:000001">
    <property type="entry name" value="DNA polymerase I"/>
    <property type="match status" value="1"/>
</dbReference>
<dbReference type="Pfam" id="PF01367">
    <property type="entry name" value="5_3_exonuc"/>
    <property type="match status" value="1"/>
</dbReference>
<dbReference type="InterPro" id="IPR002298">
    <property type="entry name" value="DNA_polymerase_A"/>
</dbReference>
<proteinExistence type="inferred from homology"/>
<evidence type="ECO:0000259" key="19">
    <source>
        <dbReference type="SMART" id="SM00482"/>
    </source>
</evidence>
<comment type="function">
    <text evidence="16">In addition to polymerase activity, this DNA polymerase exhibits 3'-5' and 5'-3' exonuclease activity.</text>
</comment>
<dbReference type="Gene3D" id="3.30.70.370">
    <property type="match status" value="1"/>
</dbReference>
<organism evidence="20 21">
    <name type="scientific">Kryptobacter tengchongensis</name>
    <dbReference type="NCBI Taxonomy" id="1643429"/>
    <lineage>
        <taxon>Bacteria</taxon>
        <taxon>Pseudomonadati</taxon>
        <taxon>Candidatus Kryptoniota</taxon>
        <taxon>Candidatus Kryptobacter</taxon>
    </lineage>
</organism>
<evidence type="ECO:0000256" key="13">
    <source>
        <dbReference type="ARBA" id="ARBA00023204"/>
    </source>
</evidence>
<evidence type="ECO:0000256" key="12">
    <source>
        <dbReference type="ARBA" id="ARBA00023125"/>
    </source>
</evidence>
<accession>A0A916LJN5</accession>
<dbReference type="CDD" id="cd06139">
    <property type="entry name" value="DNA_polA_I_Ecoli_like_exo"/>
    <property type="match status" value="1"/>
</dbReference>
<dbReference type="SMART" id="SM00279">
    <property type="entry name" value="HhH2"/>
    <property type="match status" value="1"/>
</dbReference>
<keyword evidence="10 16" id="KW-0269">Exonuclease</keyword>
<feature type="domain" description="DNA-directed DNA polymerase family A palm" evidence="19">
    <location>
        <begin position="686"/>
        <end position="893"/>
    </location>
</feature>
<evidence type="ECO:0000256" key="7">
    <source>
        <dbReference type="ARBA" id="ARBA00022722"/>
    </source>
</evidence>
<evidence type="ECO:0000259" key="18">
    <source>
        <dbReference type="SMART" id="SM00475"/>
    </source>
</evidence>
<dbReference type="NCBIfam" id="NF004397">
    <property type="entry name" value="PRK05755.1"/>
    <property type="match status" value="1"/>
</dbReference>
<keyword evidence="6 16" id="KW-0235">DNA replication</keyword>
<dbReference type="Gene3D" id="1.10.150.20">
    <property type="entry name" value="5' to 3' exonuclease, C-terminal subdomain"/>
    <property type="match status" value="2"/>
</dbReference>
<dbReference type="PROSITE" id="PS00447">
    <property type="entry name" value="DNA_POLYMERASE_A"/>
    <property type="match status" value="1"/>
</dbReference>
<keyword evidence="8 16" id="KW-0227">DNA damage</keyword>
<dbReference type="GO" id="GO:0008409">
    <property type="term" value="F:5'-3' exonuclease activity"/>
    <property type="evidence" value="ECO:0007669"/>
    <property type="project" value="UniProtKB-UniRule"/>
</dbReference>
<dbReference type="InterPro" id="IPR036397">
    <property type="entry name" value="RNaseH_sf"/>
</dbReference>
<dbReference type="SUPFAM" id="SSF53098">
    <property type="entry name" value="Ribonuclease H-like"/>
    <property type="match status" value="1"/>
</dbReference>
<sequence>MAKKEKLFLLDGTALAYRAYYAFIGRPLVTSGGMNVSAIYGFTNSLIKILEEEKPDYIAVVFDSGQPTFRHEMHPEYKATREKMPEDMAIQLQKLKEVIEAFNVPIIEVPGYEADDVMGTLAKVAESKGIETYLVTGDKDFLQLVSPMVKIYKPTKGLADIEIVDVEKVKQEWGVTPGQIVDVLGLMGDKVDNVPGVPGIGEKTAIQLIKEFGSIENLIQNVDKIPTQKIKENIKSSIDKAKLSKALVTIKTDIPLGIEIYSLKAKEPNRDKLAELFYELEFKSLIRKLGLTSAVREVEEEKVEEEKKPVKYDSIKTKPHQYHIIKSIDELKELVEKLRLADLVSFDTESTGIEPLNAELIGMSFAIKPGEAYYLPVSVETEASDSLFEPEKKKKTSGIELETVLKYVKPVLENPVIKKCGQNLKYDILLMSKYGVWIEGISFDTMVAGYILNPESSHTLEVLAKEYLKYQVIPISQLIGEGRYQRKMSEVPVEKVAEYACEDADITLQLVDKLKDELEKRDQLKLCEEVEFPLVEVLAHMEFSGVRLDTELLREMSKELDRMLDNLTHEIYHLAGIEFNINSPQQLADVLFKKLKLPPVKTTKTGYSTDVEVLEELAKEHPIAEKLLEYRQIQKLKSTYVDALPKLVNPKTGRVHTSFNQTGTATGRLSSSDPNLQNIPIRTEIGREIRKAFVPSEADWFIMSADYSQIELRIMAHLSGDENLISAFRKGLDIHSSTAASVFGVKPEDVNYEMRRKAKEVNFGIMYGISPYGLSQRLGIPQPEAKKIIDTYFQKFPKVKEYIDKTIEEARQKGYVTTLLGRRRYVPDINSRNRTVREFAERTAINMRIQGTAADLIKLAMVRIYNEMKKRKFKSKMILQVHDELVFDVAPDEIHTLKEIVQDKMQNALQLDVPLVVELGIGKNWYEAHE</sequence>
<protein>
    <recommendedName>
        <fullName evidence="3 15">DNA polymerase I</fullName>
        <ecNumber evidence="2 15">2.7.7.7</ecNumber>
    </recommendedName>
</protein>
<evidence type="ECO:0000256" key="14">
    <source>
        <dbReference type="ARBA" id="ARBA00049244"/>
    </source>
</evidence>
<evidence type="ECO:0000313" key="21">
    <source>
        <dbReference type="Proteomes" id="UP000243105"/>
    </source>
</evidence>
<dbReference type="InterPro" id="IPR001098">
    <property type="entry name" value="DNA-dir_DNA_pol_A_palm_dom"/>
</dbReference>
<comment type="similarity">
    <text evidence="1 16">Belongs to the DNA polymerase type-A family.</text>
</comment>
<reference evidence="20 21" key="1">
    <citation type="submission" date="2015-11" db="EMBL/GenBank/DDBJ databases">
        <authorList>
            <person name="Varghese N."/>
        </authorList>
    </citation>
    <scope>NUCLEOTIDE SEQUENCE [LARGE SCALE GENOMIC DNA]</scope>
    <source>
        <strain evidence="20 21">JGI-25</strain>
    </source>
</reference>
<dbReference type="InterPro" id="IPR002421">
    <property type="entry name" value="5-3_exonuclease"/>
</dbReference>
<keyword evidence="11 16" id="KW-0239">DNA-directed DNA polymerase</keyword>
<dbReference type="SUPFAM" id="SSF47807">
    <property type="entry name" value="5' to 3' exonuclease, C-terminal subdomain"/>
    <property type="match status" value="1"/>
</dbReference>
<evidence type="ECO:0000256" key="10">
    <source>
        <dbReference type="ARBA" id="ARBA00022839"/>
    </source>
</evidence>
<evidence type="ECO:0000256" key="5">
    <source>
        <dbReference type="ARBA" id="ARBA00022695"/>
    </source>
</evidence>
<dbReference type="Proteomes" id="UP000243105">
    <property type="component" value="Unassembled WGS sequence"/>
</dbReference>
<keyword evidence="12 16" id="KW-0238">DNA-binding</keyword>
<dbReference type="CDD" id="cd08637">
    <property type="entry name" value="DNA_pol_A_pol_I_C"/>
    <property type="match status" value="1"/>
</dbReference>
<comment type="catalytic activity">
    <reaction evidence="14 16">
        <text>DNA(n) + a 2'-deoxyribonucleoside 5'-triphosphate = DNA(n+1) + diphosphate</text>
        <dbReference type="Rhea" id="RHEA:22508"/>
        <dbReference type="Rhea" id="RHEA-COMP:17339"/>
        <dbReference type="Rhea" id="RHEA-COMP:17340"/>
        <dbReference type="ChEBI" id="CHEBI:33019"/>
        <dbReference type="ChEBI" id="CHEBI:61560"/>
        <dbReference type="ChEBI" id="CHEBI:173112"/>
        <dbReference type="EC" id="2.7.7.7"/>
    </reaction>
</comment>
<dbReference type="PANTHER" id="PTHR10133">
    <property type="entry name" value="DNA POLYMERASE I"/>
    <property type="match status" value="1"/>
</dbReference>
<keyword evidence="13 16" id="KW-0234">DNA repair</keyword>
<dbReference type="RefSeq" id="WP_072263771.1">
    <property type="nucleotide sequence ID" value="NZ_CZVV01000032.1"/>
</dbReference>
<evidence type="ECO:0000256" key="11">
    <source>
        <dbReference type="ARBA" id="ARBA00022932"/>
    </source>
</evidence>
<evidence type="ECO:0000256" key="2">
    <source>
        <dbReference type="ARBA" id="ARBA00012417"/>
    </source>
</evidence>
<dbReference type="InterPro" id="IPR020045">
    <property type="entry name" value="DNA_polI_H3TH"/>
</dbReference>
<dbReference type="InterPro" id="IPR018320">
    <property type="entry name" value="DNA_polymerase_1"/>
</dbReference>
<dbReference type="SMART" id="SM00482">
    <property type="entry name" value="POLAc"/>
    <property type="match status" value="1"/>
</dbReference>
<dbReference type="CDD" id="cd09898">
    <property type="entry name" value="H3TH_53EXO"/>
    <property type="match status" value="1"/>
</dbReference>
<keyword evidence="7" id="KW-0540">Nuclease</keyword>
<evidence type="ECO:0000256" key="15">
    <source>
        <dbReference type="NCBIfam" id="TIGR00593"/>
    </source>
</evidence>
<evidence type="ECO:0000256" key="4">
    <source>
        <dbReference type="ARBA" id="ARBA00022679"/>
    </source>
</evidence>
<keyword evidence="9 16" id="KW-0378">Hydrolase</keyword>
<dbReference type="Gene3D" id="1.20.1060.10">
    <property type="entry name" value="Taq DNA Polymerase, Chain T, domain 4"/>
    <property type="match status" value="1"/>
</dbReference>
<dbReference type="SMART" id="SM00474">
    <property type="entry name" value="35EXOc"/>
    <property type="match status" value="1"/>
</dbReference>
<comment type="caution">
    <text evidence="20">The sequence shown here is derived from an EMBL/GenBank/DDBJ whole genome shotgun (WGS) entry which is preliminary data.</text>
</comment>
<evidence type="ECO:0000256" key="16">
    <source>
        <dbReference type="RuleBase" id="RU004460"/>
    </source>
</evidence>
<dbReference type="PRINTS" id="PR00868">
    <property type="entry name" value="DNAPOLI"/>
</dbReference>
<dbReference type="InterPro" id="IPR020046">
    <property type="entry name" value="5-3_exonucl_a-hlix_arch_N"/>
</dbReference>
<feature type="domain" description="3'-5' exonuclease" evidence="17">
    <location>
        <begin position="322"/>
        <end position="519"/>
    </location>
</feature>
<keyword evidence="5 16" id="KW-0548">Nucleotidyltransferase</keyword>
<evidence type="ECO:0000313" key="20">
    <source>
        <dbReference type="EMBL" id="CUT00015.1"/>
    </source>
</evidence>
<evidence type="ECO:0000256" key="6">
    <source>
        <dbReference type="ARBA" id="ARBA00022705"/>
    </source>
</evidence>
<dbReference type="GO" id="GO:0006261">
    <property type="term" value="P:DNA-templated DNA replication"/>
    <property type="evidence" value="ECO:0007669"/>
    <property type="project" value="UniProtKB-UniRule"/>
</dbReference>
<dbReference type="Pfam" id="PF00476">
    <property type="entry name" value="DNA_pol_A"/>
    <property type="match status" value="1"/>
</dbReference>
<keyword evidence="4 16" id="KW-0808">Transferase</keyword>
<dbReference type="CDD" id="cd09859">
    <property type="entry name" value="PIN_53EXO"/>
    <property type="match status" value="1"/>
</dbReference>
<evidence type="ECO:0000256" key="1">
    <source>
        <dbReference type="ARBA" id="ARBA00007705"/>
    </source>
</evidence>
<dbReference type="Pfam" id="PF01612">
    <property type="entry name" value="DNA_pol_A_exo1"/>
    <property type="match status" value="1"/>
</dbReference>
<dbReference type="Gene3D" id="3.30.420.10">
    <property type="entry name" value="Ribonuclease H-like superfamily/Ribonuclease H"/>
    <property type="match status" value="1"/>
</dbReference>
<dbReference type="PANTHER" id="PTHR10133:SF27">
    <property type="entry name" value="DNA POLYMERASE NU"/>
    <property type="match status" value="1"/>
</dbReference>
<dbReference type="SUPFAM" id="SSF88723">
    <property type="entry name" value="PIN domain-like"/>
    <property type="match status" value="1"/>
</dbReference>
<name>A0A916LJN5_KRYT1</name>
<dbReference type="SUPFAM" id="SSF56672">
    <property type="entry name" value="DNA/RNA polymerases"/>
    <property type="match status" value="1"/>
</dbReference>
<evidence type="ECO:0000256" key="8">
    <source>
        <dbReference type="ARBA" id="ARBA00022763"/>
    </source>
</evidence>
<dbReference type="EC" id="2.7.7.7" evidence="2 15"/>
<dbReference type="InterPro" id="IPR029060">
    <property type="entry name" value="PIN-like_dom_sf"/>
</dbReference>
<evidence type="ECO:0000259" key="17">
    <source>
        <dbReference type="SMART" id="SM00474"/>
    </source>
</evidence>
<gene>
    <name evidence="16" type="primary">polA</name>
    <name evidence="20" type="ORF">JGI25_00670</name>
</gene>
<dbReference type="SMART" id="SM00475">
    <property type="entry name" value="53EXOc"/>
    <property type="match status" value="1"/>
</dbReference>
<dbReference type="InterPro" id="IPR019760">
    <property type="entry name" value="DNA-dir_DNA_pol_A_CS"/>
</dbReference>
<evidence type="ECO:0000256" key="3">
    <source>
        <dbReference type="ARBA" id="ARBA00020311"/>
    </source>
</evidence>
<dbReference type="GO" id="GO:0003887">
    <property type="term" value="F:DNA-directed DNA polymerase activity"/>
    <property type="evidence" value="ECO:0007669"/>
    <property type="project" value="UniProtKB-UniRule"/>
</dbReference>
<dbReference type="GO" id="GO:0003677">
    <property type="term" value="F:DNA binding"/>
    <property type="evidence" value="ECO:0007669"/>
    <property type="project" value="UniProtKB-UniRule"/>
</dbReference>